<dbReference type="Proteomes" id="UP001151699">
    <property type="component" value="Chromosome X"/>
</dbReference>
<reference evidence="1" key="1">
    <citation type="submission" date="2022-07" db="EMBL/GenBank/DDBJ databases">
        <authorList>
            <person name="Trinca V."/>
            <person name="Uliana J.V.C."/>
            <person name="Torres T.T."/>
            <person name="Ward R.J."/>
            <person name="Monesi N."/>
        </authorList>
    </citation>
    <scope>NUCLEOTIDE SEQUENCE</scope>
    <source>
        <strain evidence="1">HSMRA1968</strain>
        <tissue evidence="1">Whole embryos</tissue>
    </source>
</reference>
<name>A0A9Q0MYH9_9DIPT</name>
<sequence>YGCVCLISDDFYNLLSLFALVVFQQLQTIDDRGRPDLGLLNTLPVVRSFLTIFAIPFGDGFGRLGKRWRNRSAIFLRLKPSSICIKQIRRRSSLTTEPAASLDQAQDIFSDHVCESLSVKQAHWWL</sequence>
<evidence type="ECO:0000313" key="1">
    <source>
        <dbReference type="EMBL" id="KAJ6639519.1"/>
    </source>
</evidence>
<evidence type="ECO:0000313" key="2">
    <source>
        <dbReference type="Proteomes" id="UP001151699"/>
    </source>
</evidence>
<keyword evidence="2" id="KW-1185">Reference proteome</keyword>
<gene>
    <name evidence="1" type="ORF">Bhyg_12265</name>
</gene>
<dbReference type="AlphaFoldDB" id="A0A9Q0MYH9"/>
<feature type="non-terminal residue" evidence="1">
    <location>
        <position position="1"/>
    </location>
</feature>
<comment type="caution">
    <text evidence="1">The sequence shown here is derived from an EMBL/GenBank/DDBJ whole genome shotgun (WGS) entry which is preliminary data.</text>
</comment>
<organism evidence="1 2">
    <name type="scientific">Pseudolycoriella hygida</name>
    <dbReference type="NCBI Taxonomy" id="35572"/>
    <lineage>
        <taxon>Eukaryota</taxon>
        <taxon>Metazoa</taxon>
        <taxon>Ecdysozoa</taxon>
        <taxon>Arthropoda</taxon>
        <taxon>Hexapoda</taxon>
        <taxon>Insecta</taxon>
        <taxon>Pterygota</taxon>
        <taxon>Neoptera</taxon>
        <taxon>Endopterygota</taxon>
        <taxon>Diptera</taxon>
        <taxon>Nematocera</taxon>
        <taxon>Sciaroidea</taxon>
        <taxon>Sciaridae</taxon>
        <taxon>Pseudolycoriella</taxon>
    </lineage>
</organism>
<dbReference type="EMBL" id="WJQU01000003">
    <property type="protein sequence ID" value="KAJ6639519.1"/>
    <property type="molecule type" value="Genomic_DNA"/>
</dbReference>
<protein>
    <submittedName>
        <fullName evidence="1">Uncharacterized protein</fullName>
    </submittedName>
</protein>
<accession>A0A9Q0MYH9</accession>
<proteinExistence type="predicted"/>
<feature type="non-terminal residue" evidence="1">
    <location>
        <position position="126"/>
    </location>
</feature>